<keyword evidence="1" id="KW-1133">Transmembrane helix</keyword>
<evidence type="ECO:0000256" key="1">
    <source>
        <dbReference type="SAM" id="Phobius"/>
    </source>
</evidence>
<feature type="transmembrane region" description="Helical" evidence="1">
    <location>
        <begin position="38"/>
        <end position="56"/>
    </location>
</feature>
<dbReference type="CDD" id="cd05483">
    <property type="entry name" value="retropepsin_like_bacteria"/>
    <property type="match status" value="1"/>
</dbReference>
<keyword evidence="1" id="KW-0472">Membrane</keyword>
<sequence length="193" mass="21338">MNPDQIASFLYLALLGAALVFWYVVNNRRSMNKMVQQAALWVLIFIGVIAAVGLWGDIRQASTFSHSVSAETGEITVPRAPDGHYYLTLDINDRPVRFVIDTGATDMVLTRADAEKVGIDLDNTQFLGRAQTANGQVKVATVYLDTVRIGDVTDRDLRASVNDGEMRNSLLGMTYLQRFDRIEISGGKLVLAR</sequence>
<name>A0A2M8J0X9_9RHOB</name>
<keyword evidence="3" id="KW-1185">Reference proteome</keyword>
<dbReference type="InterPro" id="IPR011969">
    <property type="entry name" value="Clan_AA_Asp_peptidase_C"/>
</dbReference>
<gene>
    <name evidence="2" type="ORF">CVM52_12045</name>
</gene>
<dbReference type="OrthoDB" id="7595324at2"/>
<dbReference type="GO" id="GO:0006508">
    <property type="term" value="P:proteolysis"/>
    <property type="evidence" value="ECO:0007669"/>
    <property type="project" value="UniProtKB-KW"/>
</dbReference>
<dbReference type="AlphaFoldDB" id="A0A2M8J0X9"/>
<keyword evidence="2" id="KW-0378">Hydrolase</keyword>
<proteinExistence type="predicted"/>
<dbReference type="Proteomes" id="UP000231553">
    <property type="component" value="Unassembled WGS sequence"/>
</dbReference>
<dbReference type="SUPFAM" id="SSF50630">
    <property type="entry name" value="Acid proteases"/>
    <property type="match status" value="1"/>
</dbReference>
<protein>
    <submittedName>
        <fullName evidence="2">TIGR02281 family clan AA aspartic protease</fullName>
    </submittedName>
</protein>
<evidence type="ECO:0000313" key="2">
    <source>
        <dbReference type="EMBL" id="PJE36443.1"/>
    </source>
</evidence>
<keyword evidence="1" id="KW-0812">Transmembrane</keyword>
<feature type="transmembrane region" description="Helical" evidence="1">
    <location>
        <begin position="6"/>
        <end position="26"/>
    </location>
</feature>
<comment type="caution">
    <text evidence="2">The sequence shown here is derived from an EMBL/GenBank/DDBJ whole genome shotgun (WGS) entry which is preliminary data.</text>
</comment>
<organism evidence="2 3">
    <name type="scientific">Pseudooceanicola lipolyticus</name>
    <dbReference type="NCBI Taxonomy" id="2029104"/>
    <lineage>
        <taxon>Bacteria</taxon>
        <taxon>Pseudomonadati</taxon>
        <taxon>Pseudomonadota</taxon>
        <taxon>Alphaproteobacteria</taxon>
        <taxon>Rhodobacterales</taxon>
        <taxon>Paracoccaceae</taxon>
        <taxon>Pseudooceanicola</taxon>
    </lineage>
</organism>
<dbReference type="InterPro" id="IPR001969">
    <property type="entry name" value="Aspartic_peptidase_AS"/>
</dbReference>
<reference evidence="2 3" key="1">
    <citation type="journal article" date="2018" name="Int. J. Syst. Evol. Microbiol.">
        <title>Pseudooceanicola lipolyticus sp. nov., a marine alphaproteobacterium, reclassification of Oceanicola flagellatus as Pseudooceanicola flagellatus comb. nov. and emended description of the genus Pseudooceanicola.</title>
        <authorList>
            <person name="Huang M.-M."/>
            <person name="Guo L.-L."/>
            <person name="Wu Y.-H."/>
            <person name="Lai Q.-L."/>
            <person name="Shao Z.-Z."/>
            <person name="Wang C.-S."/>
            <person name="Wu M."/>
            <person name="Xu X.-W."/>
        </authorList>
    </citation>
    <scope>NUCLEOTIDE SEQUENCE [LARGE SCALE GENOMIC DNA]</scope>
    <source>
        <strain evidence="2 3">157</strain>
    </source>
</reference>
<dbReference type="RefSeq" id="WP_100162745.1">
    <property type="nucleotide sequence ID" value="NZ_PGTB01000042.1"/>
</dbReference>
<keyword evidence="2" id="KW-0645">Protease</keyword>
<dbReference type="NCBIfam" id="TIGR02281">
    <property type="entry name" value="clan_AA_DTGA"/>
    <property type="match status" value="1"/>
</dbReference>
<dbReference type="PROSITE" id="PS00141">
    <property type="entry name" value="ASP_PROTEASE"/>
    <property type="match status" value="1"/>
</dbReference>
<dbReference type="EMBL" id="PGTB01000042">
    <property type="protein sequence ID" value="PJE36443.1"/>
    <property type="molecule type" value="Genomic_DNA"/>
</dbReference>
<dbReference type="Gene3D" id="2.40.70.10">
    <property type="entry name" value="Acid Proteases"/>
    <property type="match status" value="1"/>
</dbReference>
<evidence type="ECO:0000313" key="3">
    <source>
        <dbReference type="Proteomes" id="UP000231553"/>
    </source>
</evidence>
<dbReference type="Pfam" id="PF13975">
    <property type="entry name" value="gag-asp_proteas"/>
    <property type="match status" value="1"/>
</dbReference>
<dbReference type="InterPro" id="IPR021109">
    <property type="entry name" value="Peptidase_aspartic_dom_sf"/>
</dbReference>
<dbReference type="InterPro" id="IPR034122">
    <property type="entry name" value="Retropepsin-like_bacterial"/>
</dbReference>
<dbReference type="GO" id="GO:0004190">
    <property type="term" value="F:aspartic-type endopeptidase activity"/>
    <property type="evidence" value="ECO:0007669"/>
    <property type="project" value="InterPro"/>
</dbReference>
<accession>A0A2M8J0X9</accession>